<dbReference type="EMBL" id="JANPWZ010000444">
    <property type="protein sequence ID" value="KAJ3576973.1"/>
    <property type="molecule type" value="Genomic_DNA"/>
</dbReference>
<name>A0A9W8NHK5_9PEZI</name>
<reference evidence="3" key="1">
    <citation type="submission" date="2022-07" db="EMBL/GenBank/DDBJ databases">
        <title>Genome Sequence of Xylaria arbuscula.</title>
        <authorList>
            <person name="Buettner E."/>
        </authorList>
    </citation>
    <scope>NUCLEOTIDE SEQUENCE</scope>
    <source>
        <strain evidence="3">VT107</strain>
    </source>
</reference>
<evidence type="ECO:0000256" key="1">
    <source>
        <dbReference type="SAM" id="Coils"/>
    </source>
</evidence>
<gene>
    <name evidence="3" type="ORF">NPX13_g3532</name>
</gene>
<keyword evidence="4" id="KW-1185">Reference proteome</keyword>
<dbReference type="Proteomes" id="UP001148614">
    <property type="component" value="Unassembled WGS sequence"/>
</dbReference>
<organism evidence="3 4">
    <name type="scientific">Xylaria arbuscula</name>
    <dbReference type="NCBI Taxonomy" id="114810"/>
    <lineage>
        <taxon>Eukaryota</taxon>
        <taxon>Fungi</taxon>
        <taxon>Dikarya</taxon>
        <taxon>Ascomycota</taxon>
        <taxon>Pezizomycotina</taxon>
        <taxon>Sordariomycetes</taxon>
        <taxon>Xylariomycetidae</taxon>
        <taxon>Xylariales</taxon>
        <taxon>Xylariaceae</taxon>
        <taxon>Xylaria</taxon>
    </lineage>
</organism>
<proteinExistence type="predicted"/>
<dbReference type="VEuPathDB" id="FungiDB:F4678DRAFT_436212"/>
<feature type="region of interest" description="Disordered" evidence="2">
    <location>
        <begin position="1"/>
        <end position="46"/>
    </location>
</feature>
<evidence type="ECO:0000313" key="4">
    <source>
        <dbReference type="Proteomes" id="UP001148614"/>
    </source>
</evidence>
<keyword evidence="1" id="KW-0175">Coiled coil</keyword>
<comment type="caution">
    <text evidence="3">The sequence shown here is derived from an EMBL/GenBank/DDBJ whole genome shotgun (WGS) entry which is preliminary data.</text>
</comment>
<feature type="compositionally biased region" description="Low complexity" evidence="2">
    <location>
        <begin position="22"/>
        <end position="33"/>
    </location>
</feature>
<dbReference type="AlphaFoldDB" id="A0A9W8NHK5"/>
<feature type="coiled-coil region" evidence="1">
    <location>
        <begin position="90"/>
        <end position="124"/>
    </location>
</feature>
<sequence length="132" mass="14320">MNDQTEGVRLFGTNATVPQKLSPPSASASISPRSPSPAPSSSCTQTDATNLTNEVMALLKNEDIAPATLGAVRKTLEKYVNQAKGFERGRDASRKAVKEAGNRNAELQAKIDELERGRQELKTAVMELWHNI</sequence>
<protein>
    <submittedName>
        <fullName evidence="3">Uncharacterized protein</fullName>
    </submittedName>
</protein>
<evidence type="ECO:0000313" key="3">
    <source>
        <dbReference type="EMBL" id="KAJ3576973.1"/>
    </source>
</evidence>
<evidence type="ECO:0000256" key="2">
    <source>
        <dbReference type="SAM" id="MobiDB-lite"/>
    </source>
</evidence>
<accession>A0A9W8NHK5</accession>